<sequence length="91" mass="9570">MDADGGVIGEGVLWHPKIAPVPSAGVWSLLMPLQAHRKGNIVPATADAENAHFFASNIGWKSPAIAALDAAAEYISLRRITLLASISRLAL</sequence>
<proteinExistence type="predicted"/>
<evidence type="ECO:0000313" key="1">
    <source>
        <dbReference type="EMBL" id="AYJ87453.1"/>
    </source>
</evidence>
<gene>
    <name evidence="1" type="ORF">D3Y57_17870</name>
</gene>
<dbReference type="Proteomes" id="UP000276254">
    <property type="component" value="Chromosome"/>
</dbReference>
<dbReference type="AlphaFoldDB" id="A0A494TK77"/>
<name>A0A494TK77_SPHPE</name>
<protein>
    <submittedName>
        <fullName evidence="1">Uncharacterized protein</fullName>
    </submittedName>
</protein>
<dbReference type="EMBL" id="CP032829">
    <property type="protein sequence ID" value="AYJ87453.1"/>
    <property type="molecule type" value="Genomic_DNA"/>
</dbReference>
<keyword evidence="2" id="KW-1185">Reference proteome</keyword>
<reference evidence="1 2" key="1">
    <citation type="submission" date="2018-09" db="EMBL/GenBank/DDBJ databases">
        <title>Sphingomonas peninsula sp. nov., isolated from fildes peninsula, Antarctic soil.</title>
        <authorList>
            <person name="Yingchao G."/>
        </authorList>
    </citation>
    <scope>NUCLEOTIDE SEQUENCE [LARGE SCALE GENOMIC DNA]</scope>
    <source>
        <strain evidence="1 2">YZ-8</strain>
    </source>
</reference>
<evidence type="ECO:0000313" key="2">
    <source>
        <dbReference type="Proteomes" id="UP000276254"/>
    </source>
</evidence>
<accession>A0A494TK77</accession>
<dbReference type="KEGG" id="spha:D3Y57_17870"/>
<organism evidence="1 2">
    <name type="scientific">Sphingomonas paeninsulae</name>
    <dbReference type="NCBI Taxonomy" id="2319844"/>
    <lineage>
        <taxon>Bacteria</taxon>
        <taxon>Pseudomonadati</taxon>
        <taxon>Pseudomonadota</taxon>
        <taxon>Alphaproteobacteria</taxon>
        <taxon>Sphingomonadales</taxon>
        <taxon>Sphingomonadaceae</taxon>
        <taxon>Sphingomonas</taxon>
    </lineage>
</organism>